<organism evidence="2">
    <name type="scientific">Entamoeba invadens</name>
    <dbReference type="NCBI Taxonomy" id="33085"/>
    <lineage>
        <taxon>Eukaryota</taxon>
        <taxon>Amoebozoa</taxon>
        <taxon>Evosea</taxon>
        <taxon>Archamoebae</taxon>
        <taxon>Mastigamoebida</taxon>
        <taxon>Entamoebidae</taxon>
        <taxon>Entamoeba</taxon>
    </lineage>
</organism>
<sequence length="488" mass="54227">MSVLLVALILGVYADSNFTKINTFESNVYIHNLEDLNFQMMGKMYYNAPQGQMVTVFKSINHVDAVFRDNGERYYSYHRMNATANVLNRTHAVFYNITFDKTASTHSLFINHRLCREYKGVSPYLDYAYVDDENQLCRVCFETGKCISFLNFGILSSSGQSVIDENVQKMTSDSSKNTGRAARILLMIDPAFGGTEETFNSARLDLLTALDTLAMAKSKTGSANVEIAVQNYDGTQSPFSADFKVTQDALSKITFSATEITPPLAQAISLIKNYTGSNKAKPIILSLNKDSTQFKGLVEKYNTTLREISGIVYSESFETAASSTYLDYEAVSSSIKDKFYFFYKTSSLDLINSLVVDPVMHLSTRFLSQHMCKSCYGYCLLAGNDTTQLVCELKSPDDKEAIETSVFVNGCTFSETVALVYKIIGGVGMLALVIVAIVELLLVLLQRVLCGSGRQFKNVMAEQITVTTQSSLYEAEDNEAQNPMFQDS</sequence>
<dbReference type="VEuPathDB" id="AmoebaDB:EIN_023660"/>
<feature type="transmembrane region" description="Helical" evidence="1">
    <location>
        <begin position="419"/>
        <end position="445"/>
    </location>
</feature>
<keyword evidence="1" id="KW-1133">Transmembrane helix</keyword>
<dbReference type="AlphaFoldDB" id="S0B5V5"/>
<keyword evidence="1" id="KW-0472">Membrane</keyword>
<dbReference type="EMBL" id="AK423575">
    <property type="protein sequence ID" value="BAN41981.1"/>
    <property type="molecule type" value="mRNA"/>
</dbReference>
<evidence type="ECO:0000256" key="1">
    <source>
        <dbReference type="SAM" id="Phobius"/>
    </source>
</evidence>
<dbReference type="OMA" id="YVDDENQ"/>
<protein>
    <submittedName>
        <fullName evidence="2">Uncharacterized protein</fullName>
    </submittedName>
</protein>
<accession>S0B5V5</accession>
<reference evidence="2" key="1">
    <citation type="submission" date="2012-06" db="EMBL/GenBank/DDBJ databases">
        <title>Short 5' UTR of Entamoeba genes.</title>
        <authorList>
            <person name="Hiranuka K."/>
            <person name="Kumagai M."/>
            <person name="Wakaguri H."/>
            <person name="Suzuki Y."/>
            <person name="Sugano S."/>
            <person name="Watanabe J."/>
            <person name="Makioka A."/>
        </authorList>
    </citation>
    <scope>NUCLEOTIDE SEQUENCE</scope>
    <source>
        <strain evidence="2">IP1</strain>
    </source>
</reference>
<name>S0B5V5_ENTIV</name>
<proteinExistence type="evidence at transcript level"/>
<keyword evidence="1" id="KW-0812">Transmembrane</keyword>
<evidence type="ECO:0000313" key="2">
    <source>
        <dbReference type="EMBL" id="BAN41981.1"/>
    </source>
</evidence>